<feature type="transmembrane region" description="Helical" evidence="1">
    <location>
        <begin position="57"/>
        <end position="81"/>
    </location>
</feature>
<reference evidence="3" key="1">
    <citation type="journal article" date="2019" name="Int. J. Syst. Evol. Microbiol.">
        <title>The Global Catalogue of Microorganisms (GCM) 10K type strain sequencing project: providing services to taxonomists for standard genome sequencing and annotation.</title>
        <authorList>
            <consortium name="The Broad Institute Genomics Platform"/>
            <consortium name="The Broad Institute Genome Sequencing Center for Infectious Disease"/>
            <person name="Wu L."/>
            <person name="Ma J."/>
        </authorList>
    </citation>
    <scope>NUCLEOTIDE SEQUENCE [LARGE SCALE GENOMIC DNA]</scope>
    <source>
        <strain evidence="3">CECT 8289</strain>
    </source>
</reference>
<evidence type="ECO:0000313" key="3">
    <source>
        <dbReference type="Proteomes" id="UP001595907"/>
    </source>
</evidence>
<gene>
    <name evidence="2" type="ORF">ACFOWM_13555</name>
</gene>
<protein>
    <submittedName>
        <fullName evidence="2">DUF983 domain-containing protein</fullName>
    </submittedName>
</protein>
<dbReference type="EMBL" id="JBHSCZ010000005">
    <property type="protein sequence ID" value="MFC4263914.1"/>
    <property type="molecule type" value="Genomic_DNA"/>
</dbReference>
<evidence type="ECO:0000256" key="1">
    <source>
        <dbReference type="SAM" id="Phobius"/>
    </source>
</evidence>
<keyword evidence="1" id="KW-0472">Membrane</keyword>
<name>A0ABV8QXW1_9BACT</name>
<feature type="transmembrane region" description="Helical" evidence="1">
    <location>
        <begin position="87"/>
        <end position="105"/>
    </location>
</feature>
<keyword evidence="1" id="KW-1133">Transmembrane helix</keyword>
<dbReference type="Proteomes" id="UP001595907">
    <property type="component" value="Unassembled WGS sequence"/>
</dbReference>
<keyword evidence="3" id="KW-1185">Reference proteome</keyword>
<organism evidence="2 3">
    <name type="scientific">Ferruginibacter yonginensis</name>
    <dbReference type="NCBI Taxonomy" id="1310416"/>
    <lineage>
        <taxon>Bacteria</taxon>
        <taxon>Pseudomonadati</taxon>
        <taxon>Bacteroidota</taxon>
        <taxon>Chitinophagia</taxon>
        <taxon>Chitinophagales</taxon>
        <taxon>Chitinophagaceae</taxon>
        <taxon>Ferruginibacter</taxon>
    </lineage>
</organism>
<comment type="caution">
    <text evidence="2">The sequence shown here is derived from an EMBL/GenBank/DDBJ whole genome shotgun (WGS) entry which is preliminary data.</text>
</comment>
<keyword evidence="1" id="KW-0812">Transmembrane</keyword>
<dbReference type="RefSeq" id="WP_379711060.1">
    <property type="nucleotide sequence ID" value="NZ_JBHSCZ010000005.1"/>
</dbReference>
<sequence length="147" mass="17148">MNYIIAMLSNKCPRCRTGNLFVTKSAYTKGFMRMHEHCPACMQRSEIEVGFYYGSSYVSYALTVAISVASFIAWWVIVGLSLYDNRIFYWLGFNAFLLIALQPWLMRLARRVWLSFFVGYNKNWQHEPPADTGRVIESQMEVMEKLS</sequence>
<proteinExistence type="predicted"/>
<evidence type="ECO:0000313" key="2">
    <source>
        <dbReference type="EMBL" id="MFC4263914.1"/>
    </source>
</evidence>
<accession>A0ABV8QXW1</accession>